<name>A0A9X3E0G0_9HYPH</name>
<dbReference type="AlphaFoldDB" id="A0A9X3E0G0"/>
<dbReference type="Gene3D" id="3.40.710.10">
    <property type="entry name" value="DD-peptidase/beta-lactamase superfamily"/>
    <property type="match status" value="1"/>
</dbReference>
<dbReference type="Pfam" id="PF00905">
    <property type="entry name" value="Transpeptidase"/>
    <property type="match status" value="1"/>
</dbReference>
<organism evidence="2 3">
    <name type="scientific">Kaistia nematophila</name>
    <dbReference type="NCBI Taxonomy" id="2994654"/>
    <lineage>
        <taxon>Bacteria</taxon>
        <taxon>Pseudomonadati</taxon>
        <taxon>Pseudomonadota</taxon>
        <taxon>Alphaproteobacteria</taxon>
        <taxon>Hyphomicrobiales</taxon>
        <taxon>Kaistiaceae</taxon>
        <taxon>Kaistia</taxon>
    </lineage>
</organism>
<dbReference type="GO" id="GO:0008658">
    <property type="term" value="F:penicillin binding"/>
    <property type="evidence" value="ECO:0007669"/>
    <property type="project" value="InterPro"/>
</dbReference>
<evidence type="ECO:0000313" key="2">
    <source>
        <dbReference type="EMBL" id="MCX5569250.1"/>
    </source>
</evidence>
<evidence type="ECO:0000313" key="3">
    <source>
        <dbReference type="Proteomes" id="UP001144805"/>
    </source>
</evidence>
<sequence length="277" mass="30574">MIDRRQFSKGFMLIAGTALFGGPGFATAALASEKFVSRVLVDVATGKTVHRDGPAERRFSPCSTFKLPLAVMGFDSGVLVDPHNPLWDYRPEFQTTMEQQKKATDPTIWLKDSIVWYSQELTRKLGEARFRDYVNRFDYGNEDVSGNPGKKDGLTQSWLNSSLTISPDEQVAFIRRFLDRKLAVSDHAYAATEASLAQFPAEGGWTLHGKTGSGFLRTAKGKSDRARPIGWFVGWGEKGGRRIAFARFNLGNERSKTYGGMIARDAMIADFAGLAGG</sequence>
<accession>A0A9X3E0G0</accession>
<dbReference type="EC" id="3.5.2.6" evidence="2"/>
<dbReference type="NCBIfam" id="NF000270">
    <property type="entry name" value="bla_class_D_alt"/>
    <property type="match status" value="1"/>
</dbReference>
<dbReference type="PROSITE" id="PS51318">
    <property type="entry name" value="TAT"/>
    <property type="match status" value="1"/>
</dbReference>
<reference evidence="2" key="1">
    <citation type="submission" date="2022-11" db="EMBL/GenBank/DDBJ databases">
        <title>Biodiversity and phylogenetic relationships of bacteria.</title>
        <authorList>
            <person name="Machado R.A.R."/>
            <person name="Bhat A."/>
            <person name="Loulou A."/>
            <person name="Kallel S."/>
        </authorList>
    </citation>
    <scope>NUCLEOTIDE SEQUENCE</scope>
    <source>
        <strain evidence="2">K-TC2</strain>
    </source>
</reference>
<comment type="caution">
    <text evidence="2">The sequence shown here is derived from an EMBL/GenBank/DDBJ whole genome shotgun (WGS) entry which is preliminary data.</text>
</comment>
<dbReference type="InterPro" id="IPR006311">
    <property type="entry name" value="TAT_signal"/>
</dbReference>
<gene>
    <name evidence="2" type="primary">blaOXA</name>
    <name evidence="2" type="ORF">OSH07_08600</name>
</gene>
<keyword evidence="2" id="KW-0378">Hydrolase</keyword>
<dbReference type="Proteomes" id="UP001144805">
    <property type="component" value="Unassembled WGS sequence"/>
</dbReference>
<feature type="domain" description="Penicillin-binding protein transpeptidase" evidence="1">
    <location>
        <begin position="49"/>
        <end position="261"/>
    </location>
</feature>
<keyword evidence="3" id="KW-1185">Reference proteome</keyword>
<dbReference type="InterPro" id="IPR012338">
    <property type="entry name" value="Beta-lactam/transpept-like"/>
</dbReference>
<evidence type="ECO:0000259" key="1">
    <source>
        <dbReference type="Pfam" id="PF00905"/>
    </source>
</evidence>
<proteinExistence type="predicted"/>
<dbReference type="GO" id="GO:0008800">
    <property type="term" value="F:beta-lactamase activity"/>
    <property type="evidence" value="ECO:0007669"/>
    <property type="project" value="UniProtKB-EC"/>
</dbReference>
<dbReference type="RefSeq" id="WP_266338228.1">
    <property type="nucleotide sequence ID" value="NZ_JAPKNK010000003.1"/>
</dbReference>
<protein>
    <submittedName>
        <fullName evidence="2">Class D beta-lactamase</fullName>
        <ecNumber evidence="2">3.5.2.6</ecNumber>
    </submittedName>
</protein>
<dbReference type="InterPro" id="IPR001460">
    <property type="entry name" value="PCN-bd_Tpept"/>
</dbReference>
<dbReference type="EMBL" id="JAPKNK010000003">
    <property type="protein sequence ID" value="MCX5569250.1"/>
    <property type="molecule type" value="Genomic_DNA"/>
</dbReference>
<dbReference type="SUPFAM" id="SSF56601">
    <property type="entry name" value="beta-lactamase/transpeptidase-like"/>
    <property type="match status" value="1"/>
</dbReference>